<dbReference type="Gene3D" id="3.30.70.270">
    <property type="match status" value="1"/>
</dbReference>
<sequence length="156" mass="17583">MRERGIPEYMVNIVQDMYDGATARVRTVHGTTSKFTIAVGVHQGSALSPFPFITTLDTVVKHLLEGPPFTLLYADDVALIADSRAELQLKIRKWQLALADAGLKLNTKKTSHEQYRGGLPSVRHKRNCFCESKRIPVPWKLSERRRNCGCCSSRKN</sequence>
<feature type="domain" description="Reverse transcriptase" evidence="1">
    <location>
        <begin position="1"/>
        <end position="144"/>
    </location>
</feature>
<dbReference type="InterPro" id="IPR000477">
    <property type="entry name" value="RT_dom"/>
</dbReference>
<dbReference type="Pfam" id="PF00078">
    <property type="entry name" value="RVT_1"/>
    <property type="match status" value="1"/>
</dbReference>
<organism evidence="2 3">
    <name type="scientific">Ancylostoma ceylanicum</name>
    <dbReference type="NCBI Taxonomy" id="53326"/>
    <lineage>
        <taxon>Eukaryota</taxon>
        <taxon>Metazoa</taxon>
        <taxon>Ecdysozoa</taxon>
        <taxon>Nematoda</taxon>
        <taxon>Chromadorea</taxon>
        <taxon>Rhabditida</taxon>
        <taxon>Rhabditina</taxon>
        <taxon>Rhabditomorpha</taxon>
        <taxon>Strongyloidea</taxon>
        <taxon>Ancylostomatidae</taxon>
        <taxon>Ancylostomatinae</taxon>
        <taxon>Ancylostoma</taxon>
    </lineage>
</organism>
<reference evidence="3" key="1">
    <citation type="journal article" date="2015" name="Nat. Genet.">
        <title>The genome and transcriptome of the zoonotic hookworm Ancylostoma ceylanicum identify infection-specific gene families.</title>
        <authorList>
            <person name="Schwarz E.M."/>
            <person name="Hu Y."/>
            <person name="Antoshechkin I."/>
            <person name="Miller M.M."/>
            <person name="Sternberg P.W."/>
            <person name="Aroian R.V."/>
        </authorList>
    </citation>
    <scope>NUCLEOTIDE SEQUENCE</scope>
    <source>
        <strain evidence="3">HY135</strain>
    </source>
</reference>
<dbReference type="InterPro" id="IPR043502">
    <property type="entry name" value="DNA/RNA_pol_sf"/>
</dbReference>
<dbReference type="EMBL" id="JARK01001365">
    <property type="protein sequence ID" value="EYC17763.1"/>
    <property type="molecule type" value="Genomic_DNA"/>
</dbReference>
<evidence type="ECO:0000259" key="1">
    <source>
        <dbReference type="PROSITE" id="PS50878"/>
    </source>
</evidence>
<gene>
    <name evidence="2" type="primary">Acey_s0029.g1858</name>
    <name evidence="2" type="ORF">Y032_0029g1858</name>
</gene>
<comment type="caution">
    <text evidence="2">The sequence shown here is derived from an EMBL/GenBank/DDBJ whole genome shotgun (WGS) entry which is preliminary data.</text>
</comment>
<proteinExistence type="predicted"/>
<dbReference type="OrthoDB" id="418748at2759"/>
<accession>A0A016UTE0</accession>
<dbReference type="PANTHER" id="PTHR47027:SF20">
    <property type="entry name" value="REVERSE TRANSCRIPTASE-LIKE PROTEIN WITH RNA-DIRECTED DNA POLYMERASE DOMAIN"/>
    <property type="match status" value="1"/>
</dbReference>
<dbReference type="Proteomes" id="UP000024635">
    <property type="component" value="Unassembled WGS sequence"/>
</dbReference>
<dbReference type="PANTHER" id="PTHR47027">
    <property type="entry name" value="REVERSE TRANSCRIPTASE DOMAIN-CONTAINING PROTEIN"/>
    <property type="match status" value="1"/>
</dbReference>
<dbReference type="AlphaFoldDB" id="A0A016UTE0"/>
<dbReference type="SUPFAM" id="SSF56672">
    <property type="entry name" value="DNA/RNA polymerases"/>
    <property type="match status" value="1"/>
</dbReference>
<evidence type="ECO:0000313" key="3">
    <source>
        <dbReference type="Proteomes" id="UP000024635"/>
    </source>
</evidence>
<evidence type="ECO:0000313" key="2">
    <source>
        <dbReference type="EMBL" id="EYC17763.1"/>
    </source>
</evidence>
<protein>
    <recommendedName>
        <fullName evidence="1">Reverse transcriptase domain-containing protein</fullName>
    </recommendedName>
</protein>
<dbReference type="PROSITE" id="PS50878">
    <property type="entry name" value="RT_POL"/>
    <property type="match status" value="1"/>
</dbReference>
<dbReference type="InterPro" id="IPR043128">
    <property type="entry name" value="Rev_trsase/Diguanyl_cyclase"/>
</dbReference>
<name>A0A016UTE0_9BILA</name>
<keyword evidence="3" id="KW-1185">Reference proteome</keyword>